<feature type="region of interest" description="Disordered" evidence="1">
    <location>
        <begin position="173"/>
        <end position="202"/>
    </location>
</feature>
<name>A0A4T0FI18_9BASI</name>
<reference evidence="2 3" key="1">
    <citation type="submission" date="2019-03" db="EMBL/GenBank/DDBJ databases">
        <title>Sequencing 23 genomes of Wallemia ichthyophaga.</title>
        <authorList>
            <person name="Gostincar C."/>
        </authorList>
    </citation>
    <scope>NUCLEOTIDE SEQUENCE [LARGE SCALE GENOMIC DNA]</scope>
    <source>
        <strain evidence="2 3">EXF-5753</strain>
    </source>
</reference>
<evidence type="ECO:0000313" key="2">
    <source>
        <dbReference type="EMBL" id="TIA87769.1"/>
    </source>
</evidence>
<evidence type="ECO:0000313" key="3">
    <source>
        <dbReference type="Proteomes" id="UP000310189"/>
    </source>
</evidence>
<dbReference type="OrthoDB" id="197400at2759"/>
<dbReference type="EMBL" id="SPNW01000048">
    <property type="protein sequence ID" value="TIA87769.1"/>
    <property type="molecule type" value="Genomic_DNA"/>
</dbReference>
<evidence type="ECO:0000256" key="1">
    <source>
        <dbReference type="SAM" id="MobiDB-lite"/>
    </source>
</evidence>
<dbReference type="AlphaFoldDB" id="A0A4T0FI18"/>
<feature type="compositionally biased region" description="Acidic residues" evidence="1">
    <location>
        <begin position="77"/>
        <end position="101"/>
    </location>
</feature>
<keyword evidence="3" id="KW-1185">Reference proteome</keyword>
<sequence>MSRQPISYSDVAPVEIPETALPDPNFVAELRDSKGSNKHRKHGKRQRKRVHKETEKEDDLMTQYYDEIDAGQGEGEGVGEGEEGNEQEYDDDDDDDDEESFAEAALIDGDLSVWDDSVLMDAWDAANEEYRLLHGDKSWKSDPDMQLEMPSMIWYDSSTDLGKIAAKQVATANKNKAKEATNSASTSHANKRKRTDSVDARDDAREQIDTAAAAAAVPASASNTQINTGDAGKDYVLHQLSQAWYSAGYWTGVLHEKYGETGQHK</sequence>
<accession>A0A4T0FI18</accession>
<feature type="compositionally biased region" description="Basic residues" evidence="1">
    <location>
        <begin position="36"/>
        <end position="51"/>
    </location>
</feature>
<feature type="region of interest" description="Disordered" evidence="1">
    <location>
        <begin position="1"/>
        <end position="102"/>
    </location>
</feature>
<proteinExistence type="predicted"/>
<feature type="compositionally biased region" description="Low complexity" evidence="1">
    <location>
        <begin position="173"/>
        <end position="185"/>
    </location>
</feature>
<comment type="caution">
    <text evidence="2">The sequence shown here is derived from an EMBL/GenBank/DDBJ whole genome shotgun (WGS) entry which is preliminary data.</text>
</comment>
<organism evidence="2 3">
    <name type="scientific">Wallemia hederae</name>
    <dbReference type="NCBI Taxonomy" id="1540922"/>
    <lineage>
        <taxon>Eukaryota</taxon>
        <taxon>Fungi</taxon>
        <taxon>Dikarya</taxon>
        <taxon>Basidiomycota</taxon>
        <taxon>Wallemiomycotina</taxon>
        <taxon>Wallemiomycetes</taxon>
        <taxon>Wallemiales</taxon>
        <taxon>Wallemiaceae</taxon>
        <taxon>Wallemia</taxon>
    </lineage>
</organism>
<dbReference type="Proteomes" id="UP000310189">
    <property type="component" value="Unassembled WGS sequence"/>
</dbReference>
<protein>
    <submittedName>
        <fullName evidence="2">Uncharacterized protein</fullName>
    </submittedName>
</protein>
<gene>
    <name evidence="2" type="ORF">E3P99_02966</name>
</gene>